<dbReference type="AlphaFoldDB" id="A0AAE1PDG4"/>
<sequence length="80" mass="8956">MWTPLFNNASKFPKTPLVRVKECKYVVGSGVSGMYGSNNTERSRHQLQEGTIEAPVTGKRHGSEKRCALGWFTGVRDQSR</sequence>
<organism evidence="1 2">
    <name type="scientific">Petrolisthes manimaculis</name>
    <dbReference type="NCBI Taxonomy" id="1843537"/>
    <lineage>
        <taxon>Eukaryota</taxon>
        <taxon>Metazoa</taxon>
        <taxon>Ecdysozoa</taxon>
        <taxon>Arthropoda</taxon>
        <taxon>Crustacea</taxon>
        <taxon>Multicrustacea</taxon>
        <taxon>Malacostraca</taxon>
        <taxon>Eumalacostraca</taxon>
        <taxon>Eucarida</taxon>
        <taxon>Decapoda</taxon>
        <taxon>Pleocyemata</taxon>
        <taxon>Anomura</taxon>
        <taxon>Galatheoidea</taxon>
        <taxon>Porcellanidae</taxon>
        <taxon>Petrolisthes</taxon>
    </lineage>
</organism>
<dbReference type="EMBL" id="JAWZYT010002276">
    <property type="protein sequence ID" value="KAK4305429.1"/>
    <property type="molecule type" value="Genomic_DNA"/>
</dbReference>
<evidence type="ECO:0000313" key="2">
    <source>
        <dbReference type="Proteomes" id="UP001292094"/>
    </source>
</evidence>
<dbReference type="Proteomes" id="UP001292094">
    <property type="component" value="Unassembled WGS sequence"/>
</dbReference>
<comment type="caution">
    <text evidence="1">The sequence shown here is derived from an EMBL/GenBank/DDBJ whole genome shotgun (WGS) entry which is preliminary data.</text>
</comment>
<gene>
    <name evidence="1" type="ORF">Pmani_022681</name>
</gene>
<accession>A0AAE1PDG4</accession>
<proteinExistence type="predicted"/>
<evidence type="ECO:0000313" key="1">
    <source>
        <dbReference type="EMBL" id="KAK4305429.1"/>
    </source>
</evidence>
<name>A0AAE1PDG4_9EUCA</name>
<reference evidence="1" key="1">
    <citation type="submission" date="2023-11" db="EMBL/GenBank/DDBJ databases">
        <title>Genome assemblies of two species of porcelain crab, Petrolisthes cinctipes and Petrolisthes manimaculis (Anomura: Porcellanidae).</title>
        <authorList>
            <person name="Angst P."/>
        </authorList>
    </citation>
    <scope>NUCLEOTIDE SEQUENCE</scope>
    <source>
        <strain evidence="1">PB745_02</strain>
        <tissue evidence="1">Gill</tissue>
    </source>
</reference>
<keyword evidence="2" id="KW-1185">Reference proteome</keyword>
<protein>
    <submittedName>
        <fullName evidence="1">Uncharacterized protein</fullName>
    </submittedName>
</protein>